<dbReference type="Proteomes" id="UP000694388">
    <property type="component" value="Unplaced"/>
</dbReference>
<keyword evidence="2" id="KW-0812">Transmembrane</keyword>
<reference evidence="5" key="1">
    <citation type="submission" date="2025-08" db="UniProtKB">
        <authorList>
            <consortium name="Ensembl"/>
        </authorList>
    </citation>
    <scope>IDENTIFICATION</scope>
</reference>
<evidence type="ECO:0008006" key="7">
    <source>
        <dbReference type="Google" id="ProtNLM"/>
    </source>
</evidence>
<dbReference type="GO" id="GO:0035005">
    <property type="term" value="F:1-phosphatidylinositol-4-phosphate 3-kinase activity"/>
    <property type="evidence" value="ECO:0007669"/>
    <property type="project" value="TreeGrafter"/>
</dbReference>
<dbReference type="Gene3D" id="2.60.40.150">
    <property type="entry name" value="C2 domain"/>
    <property type="match status" value="1"/>
</dbReference>
<dbReference type="OMA" id="HANWAIS"/>
<keyword evidence="2" id="KW-1133">Transmembrane helix</keyword>
<dbReference type="GO" id="GO:0043491">
    <property type="term" value="P:phosphatidylinositol 3-kinase/protein kinase B signal transduction"/>
    <property type="evidence" value="ECO:0007669"/>
    <property type="project" value="TreeGrafter"/>
</dbReference>
<dbReference type="GeneTree" id="ENSGT00940000157522"/>
<dbReference type="PANTHER" id="PTHR10048:SF118">
    <property type="entry name" value="PI-3 KINASE"/>
    <property type="match status" value="1"/>
</dbReference>
<dbReference type="PROSITE" id="PS51546">
    <property type="entry name" value="PI3K_RBD"/>
    <property type="match status" value="1"/>
</dbReference>
<dbReference type="GO" id="GO:0005737">
    <property type="term" value="C:cytoplasm"/>
    <property type="evidence" value="ECO:0007669"/>
    <property type="project" value="TreeGrafter"/>
</dbReference>
<dbReference type="GO" id="GO:0048015">
    <property type="term" value="P:phosphatidylinositol-mediated signaling"/>
    <property type="evidence" value="ECO:0007669"/>
    <property type="project" value="TreeGrafter"/>
</dbReference>
<dbReference type="Ensembl" id="ENSEBUT00000012787.1">
    <property type="protein sequence ID" value="ENSEBUP00000012211.1"/>
    <property type="gene ID" value="ENSEBUG00000007792.1"/>
</dbReference>
<evidence type="ECO:0000256" key="2">
    <source>
        <dbReference type="SAM" id="Phobius"/>
    </source>
</evidence>
<feature type="transmembrane region" description="Helical" evidence="2">
    <location>
        <begin position="297"/>
        <end position="322"/>
    </location>
</feature>
<dbReference type="FunFam" id="2.60.40.150:FF:000046">
    <property type="entry name" value="Phosphatidylinositol 4,5-bisphosphate 3-kinase catalytic subunit"/>
    <property type="match status" value="1"/>
</dbReference>
<accession>A0A8C4Q9Y7</accession>
<dbReference type="Pfam" id="PF00794">
    <property type="entry name" value="PI3K_rbd"/>
    <property type="match status" value="1"/>
</dbReference>
<dbReference type="GO" id="GO:0016477">
    <property type="term" value="P:cell migration"/>
    <property type="evidence" value="ECO:0007669"/>
    <property type="project" value="TreeGrafter"/>
</dbReference>
<feature type="transmembrane region" description="Helical" evidence="2">
    <location>
        <begin position="334"/>
        <end position="354"/>
    </location>
</feature>
<feature type="transmembrane region" description="Helical" evidence="2">
    <location>
        <begin position="361"/>
        <end position="383"/>
    </location>
</feature>
<keyword evidence="6" id="KW-1185">Reference proteome</keyword>
<keyword evidence="2" id="KW-0472">Membrane</keyword>
<dbReference type="SUPFAM" id="SSF54236">
    <property type="entry name" value="Ubiquitin-like"/>
    <property type="match status" value="1"/>
</dbReference>
<dbReference type="InterPro" id="IPR029071">
    <property type="entry name" value="Ubiquitin-like_domsf"/>
</dbReference>
<dbReference type="InterPro" id="IPR000341">
    <property type="entry name" value="PI3K_Ras-bd_dom"/>
</dbReference>
<protein>
    <recommendedName>
        <fullName evidence="7">C2 domain-containing protein</fullName>
    </recommendedName>
</protein>
<dbReference type="GO" id="GO:0005942">
    <property type="term" value="C:phosphatidylinositol 3-kinase complex"/>
    <property type="evidence" value="ECO:0007669"/>
    <property type="project" value="TreeGrafter"/>
</dbReference>
<reference evidence="5" key="2">
    <citation type="submission" date="2025-09" db="UniProtKB">
        <authorList>
            <consortium name="Ensembl"/>
        </authorList>
    </citation>
    <scope>IDENTIFICATION</scope>
</reference>
<sequence>MDNPDKFVLCVRGCTDFVYGEHPLHQFKYVRSCIYVGRKPCLAMVQDTSVQLLLEPERELEKASCCHQSEKPPPLPVKNREANDSLWDISSTFRIKLISCSRVNADDSMKLVVKAGLFHGGELLCKPALSRDVSGCSEPNWGEDVLDFDIEVGDLPRMARLCLVLYAEGEGKTRRSKVGRPTTQGKNTMKRARKADYPIVWVNTMLFDYKDQLRVGEVMLHAWSSIPDEMDEEMLHPLGTVQGNPDKEGSTVLNISFHHYASSPLFYPPYEKVLEKAADVLKVANLSRHINTNAVSYFLLLLSLALVTLMCLCCVFLSLFLSLTHILPLSLPPLPLSVELSFFLSFSFFICLCLSSLSVSIFVCVSLCVSFSLCLSVCLFLFVSHCLL</sequence>
<dbReference type="GO" id="GO:0016303">
    <property type="term" value="F:1-phosphatidylinositol-3-kinase activity"/>
    <property type="evidence" value="ECO:0007669"/>
    <property type="project" value="TreeGrafter"/>
</dbReference>
<evidence type="ECO:0000313" key="6">
    <source>
        <dbReference type="Proteomes" id="UP000694388"/>
    </source>
</evidence>
<evidence type="ECO:0000259" key="4">
    <source>
        <dbReference type="PROSITE" id="PS51547"/>
    </source>
</evidence>
<proteinExistence type="inferred from homology"/>
<dbReference type="Pfam" id="PF00792">
    <property type="entry name" value="PI3K_C2"/>
    <property type="match status" value="1"/>
</dbReference>
<dbReference type="PROSITE" id="PS51547">
    <property type="entry name" value="C2_PI3K"/>
    <property type="match status" value="1"/>
</dbReference>
<dbReference type="PANTHER" id="PTHR10048">
    <property type="entry name" value="PHOSPHATIDYLINOSITOL KINASE"/>
    <property type="match status" value="1"/>
</dbReference>
<dbReference type="SUPFAM" id="SSF49562">
    <property type="entry name" value="C2 domain (Calcium/lipid-binding domain, CaLB)"/>
    <property type="match status" value="1"/>
</dbReference>
<dbReference type="InterPro" id="IPR002420">
    <property type="entry name" value="PI3K-type_C2_dom"/>
</dbReference>
<dbReference type="SMART" id="SM00142">
    <property type="entry name" value="PI3K_C2"/>
    <property type="match status" value="1"/>
</dbReference>
<dbReference type="AlphaFoldDB" id="A0A8C4Q9Y7"/>
<evidence type="ECO:0000313" key="5">
    <source>
        <dbReference type="Ensembl" id="ENSEBUP00000012211.1"/>
    </source>
</evidence>
<comment type="similarity">
    <text evidence="1">Belongs to the PI3/PI4-kinase family.</text>
</comment>
<evidence type="ECO:0000256" key="1">
    <source>
        <dbReference type="PROSITE-ProRule" id="PRU00880"/>
    </source>
</evidence>
<feature type="domain" description="PI3K-RBD" evidence="3">
    <location>
        <begin position="1"/>
        <end position="46"/>
    </location>
</feature>
<evidence type="ECO:0000259" key="3">
    <source>
        <dbReference type="PROSITE" id="PS51546"/>
    </source>
</evidence>
<dbReference type="Gene3D" id="3.10.20.770">
    <property type="match status" value="1"/>
</dbReference>
<name>A0A8C4Q9Y7_EPTBU</name>
<organism evidence="5 6">
    <name type="scientific">Eptatretus burgeri</name>
    <name type="common">Inshore hagfish</name>
    <dbReference type="NCBI Taxonomy" id="7764"/>
    <lineage>
        <taxon>Eukaryota</taxon>
        <taxon>Metazoa</taxon>
        <taxon>Chordata</taxon>
        <taxon>Craniata</taxon>
        <taxon>Vertebrata</taxon>
        <taxon>Cyclostomata</taxon>
        <taxon>Myxini</taxon>
        <taxon>Myxiniformes</taxon>
        <taxon>Myxinidae</taxon>
        <taxon>Eptatretinae</taxon>
        <taxon>Eptatretus</taxon>
    </lineage>
</organism>
<dbReference type="InterPro" id="IPR015433">
    <property type="entry name" value="PI3/4_kinase"/>
</dbReference>
<dbReference type="InterPro" id="IPR035892">
    <property type="entry name" value="C2_domain_sf"/>
</dbReference>
<dbReference type="GO" id="GO:0005886">
    <property type="term" value="C:plasma membrane"/>
    <property type="evidence" value="ECO:0007669"/>
    <property type="project" value="TreeGrafter"/>
</dbReference>
<feature type="domain" description="C2 PI3K-type" evidence="4">
    <location>
        <begin position="89"/>
        <end position="258"/>
    </location>
</feature>